<evidence type="ECO:0000313" key="16">
    <source>
        <dbReference type="EMBL" id="KAK1771213.1"/>
    </source>
</evidence>
<feature type="compositionally biased region" description="Low complexity" evidence="14">
    <location>
        <begin position="502"/>
        <end position="512"/>
    </location>
</feature>
<evidence type="ECO:0000259" key="15">
    <source>
        <dbReference type="PROSITE" id="PS50011"/>
    </source>
</evidence>
<keyword evidence="7 16" id="KW-0418">Kinase</keyword>
<comment type="catalytic activity">
    <reaction evidence="11">
        <text>L-threonyl-[protein] + ATP = O-phospho-L-threonyl-[protein] + ADP + H(+)</text>
        <dbReference type="Rhea" id="RHEA:46608"/>
        <dbReference type="Rhea" id="RHEA-COMP:11060"/>
        <dbReference type="Rhea" id="RHEA-COMP:11605"/>
        <dbReference type="ChEBI" id="CHEBI:15378"/>
        <dbReference type="ChEBI" id="CHEBI:30013"/>
        <dbReference type="ChEBI" id="CHEBI:30616"/>
        <dbReference type="ChEBI" id="CHEBI:61977"/>
        <dbReference type="ChEBI" id="CHEBI:456216"/>
        <dbReference type="EC" id="2.7.11.1"/>
    </reaction>
</comment>
<feature type="region of interest" description="Disordered" evidence="14">
    <location>
        <begin position="494"/>
        <end position="558"/>
    </location>
</feature>
<dbReference type="AlphaFoldDB" id="A0AAJ0C935"/>
<evidence type="ECO:0000256" key="14">
    <source>
        <dbReference type="SAM" id="MobiDB-lite"/>
    </source>
</evidence>
<dbReference type="GO" id="GO:0005524">
    <property type="term" value="F:ATP binding"/>
    <property type="evidence" value="ECO:0007669"/>
    <property type="project" value="UniProtKB-UniRule"/>
</dbReference>
<evidence type="ECO:0000256" key="5">
    <source>
        <dbReference type="ARBA" id="ARBA00022679"/>
    </source>
</evidence>
<dbReference type="FunFam" id="3.30.200.20:FF:000236">
    <property type="entry name" value="Non-specific serine/threonine protein kinase"/>
    <property type="match status" value="1"/>
</dbReference>
<evidence type="ECO:0000256" key="3">
    <source>
        <dbReference type="ARBA" id="ARBA00012513"/>
    </source>
</evidence>
<proteinExistence type="inferred from homology"/>
<evidence type="ECO:0000256" key="9">
    <source>
        <dbReference type="ARBA" id="ARBA00023242"/>
    </source>
</evidence>
<dbReference type="SUPFAM" id="SSF103243">
    <property type="entry name" value="KA1-like"/>
    <property type="match status" value="1"/>
</dbReference>
<feature type="region of interest" description="Disordered" evidence="14">
    <location>
        <begin position="602"/>
        <end position="627"/>
    </location>
</feature>
<gene>
    <name evidence="16" type="ORF">QBC33DRAFT_444929</name>
</gene>
<dbReference type="Pfam" id="PF00069">
    <property type="entry name" value="Pkinase"/>
    <property type="match status" value="1"/>
</dbReference>
<dbReference type="InterPro" id="IPR013896">
    <property type="entry name" value="SNF1_UBA"/>
</dbReference>
<dbReference type="Gene3D" id="3.30.200.20">
    <property type="entry name" value="Phosphorylase Kinase, domain 1"/>
    <property type="match status" value="1"/>
</dbReference>
<dbReference type="Proteomes" id="UP001244011">
    <property type="component" value="Unassembled WGS sequence"/>
</dbReference>
<evidence type="ECO:0000256" key="7">
    <source>
        <dbReference type="ARBA" id="ARBA00022777"/>
    </source>
</evidence>
<dbReference type="GO" id="GO:0005634">
    <property type="term" value="C:nucleus"/>
    <property type="evidence" value="ECO:0007669"/>
    <property type="project" value="UniProtKB-SubCell"/>
</dbReference>
<keyword evidence="8 13" id="KW-0067">ATP-binding</keyword>
<dbReference type="CDD" id="cd14334">
    <property type="entry name" value="UBA_SNF1_fungi"/>
    <property type="match status" value="1"/>
</dbReference>
<keyword evidence="17" id="KW-1185">Reference proteome</keyword>
<dbReference type="CDD" id="cd12122">
    <property type="entry name" value="AMPKA_C"/>
    <property type="match status" value="1"/>
</dbReference>
<dbReference type="InterPro" id="IPR008271">
    <property type="entry name" value="Ser/Thr_kinase_AS"/>
</dbReference>
<sequence length="748" mass="83286">MAHRAYDDEELSISLTPSQIRRNKNHNGGEGSSGRHQTMEPMNPGRMAPDPQLRDKVRTEQRVGAYNIVKTLGEGSFGKVKLAVHRSTGQQVALKIIARKKLISRDMQGRVEREIEYLQLLRHPHIIKLYTVIKTPGEIIMVLEYAGGELFDYIVQHGKMKENEARRFFQQMLCAVEYCHRHKIVHRDLKPENLLLDENLNVKIADFGLSNIMTDGNFLKTSCGSPNYAAPEVIGGKLYAGPEVDVWSCGVILYVLLVGRLPFDDEHIPSLFAKIARGTYVVPTWMSPGAAALIKKMLVVNPVQRATIEEIRQDPWFMADLPSYLQPPVEEFLNTGVDPNKAIKMSDIAPGAPPQEQEKLHNEVTDKISKTMGYGKKDVQEALEADEPSAIKDAYMIVRENKLMQNNPNLGGPDNPYFPASPPNENDIVKITGDLDNLTTAEAAQASPLDPTMSSARSITSSNNSASVRPYVSKVGILPSSLPAYHRDYMEREKANVESADEPSPASSDPEATLQPRTQADQDETARRLKPHSRVQLQSESPVQAPQGLTPVHPAKKPKPVRWQFGIRSRNAPWEALVCIYKALAKLGCTWLVDEDYEKVHGSGDGDENGESDGYGPPLSRSQGGASAPAIDPLKIYKLPADPWHIKIRWATEQLRKHTVASHLSTTSDFAGDKLHVTIDSDKSQSECVAMRMDIQIYEMEYSVYLVDFKCDGYENLEGKLLEDKDVTSPFPFLDMAAKLIMQLADAD</sequence>
<evidence type="ECO:0000256" key="12">
    <source>
        <dbReference type="ARBA" id="ARBA00048679"/>
    </source>
</evidence>
<dbReference type="Gene3D" id="1.10.8.10">
    <property type="entry name" value="DNA helicase RuvA subunit, C-terminal domain"/>
    <property type="match status" value="1"/>
</dbReference>
<dbReference type="InterPro" id="IPR000719">
    <property type="entry name" value="Prot_kinase_dom"/>
</dbReference>
<evidence type="ECO:0000256" key="2">
    <source>
        <dbReference type="ARBA" id="ARBA00006234"/>
    </source>
</evidence>
<dbReference type="FunFam" id="1.10.510.10:FF:000544">
    <property type="entry name" value="Non-specific serine/threonine protein kinase"/>
    <property type="match status" value="1"/>
</dbReference>
<feature type="region of interest" description="Disordered" evidence="14">
    <location>
        <begin position="1"/>
        <end position="51"/>
    </location>
</feature>
<dbReference type="Gene3D" id="1.10.510.10">
    <property type="entry name" value="Transferase(Phosphotransferase) domain 1"/>
    <property type="match status" value="1"/>
</dbReference>
<dbReference type="PANTHER" id="PTHR24346">
    <property type="entry name" value="MAP/MICROTUBULE AFFINITY-REGULATING KINASE"/>
    <property type="match status" value="1"/>
</dbReference>
<dbReference type="EC" id="2.7.11.1" evidence="3"/>
<evidence type="ECO:0000256" key="13">
    <source>
        <dbReference type="PROSITE-ProRule" id="PRU10141"/>
    </source>
</evidence>
<keyword evidence="5" id="KW-0808">Transferase</keyword>
<name>A0AAJ0C935_9PEZI</name>
<evidence type="ECO:0000313" key="17">
    <source>
        <dbReference type="Proteomes" id="UP001244011"/>
    </source>
</evidence>
<dbReference type="InterPro" id="IPR032270">
    <property type="entry name" value="AMPK_C"/>
</dbReference>
<feature type="region of interest" description="Disordered" evidence="14">
    <location>
        <begin position="444"/>
        <end position="467"/>
    </location>
</feature>
<keyword evidence="10" id="KW-0119">Carbohydrate metabolism</keyword>
<dbReference type="Gene3D" id="3.30.310.80">
    <property type="entry name" value="Kinase associated domain 1, KA1"/>
    <property type="match status" value="1"/>
</dbReference>
<accession>A0AAJ0C935</accession>
<comment type="caution">
    <text evidence="16">The sequence shown here is derived from an EMBL/GenBank/DDBJ whole genome shotgun (WGS) entry which is preliminary data.</text>
</comment>
<dbReference type="CDD" id="cd14079">
    <property type="entry name" value="STKc_AMPK_alpha"/>
    <property type="match status" value="1"/>
</dbReference>
<comment type="catalytic activity">
    <reaction evidence="12">
        <text>L-seryl-[protein] + ATP = O-phospho-L-seryl-[protein] + ADP + H(+)</text>
        <dbReference type="Rhea" id="RHEA:17989"/>
        <dbReference type="Rhea" id="RHEA-COMP:9863"/>
        <dbReference type="Rhea" id="RHEA-COMP:11604"/>
        <dbReference type="ChEBI" id="CHEBI:15378"/>
        <dbReference type="ChEBI" id="CHEBI:29999"/>
        <dbReference type="ChEBI" id="CHEBI:30616"/>
        <dbReference type="ChEBI" id="CHEBI:83421"/>
        <dbReference type="ChEBI" id="CHEBI:456216"/>
        <dbReference type="EC" id="2.7.11.1"/>
    </reaction>
</comment>
<dbReference type="InterPro" id="IPR028375">
    <property type="entry name" value="KA1/Ssp2_C"/>
</dbReference>
<dbReference type="Pfam" id="PF16579">
    <property type="entry name" value="AdenylateSensor"/>
    <property type="match status" value="1"/>
</dbReference>
<feature type="region of interest" description="Disordered" evidence="14">
    <location>
        <begin position="406"/>
        <end position="430"/>
    </location>
</feature>
<keyword evidence="6 13" id="KW-0547">Nucleotide-binding</keyword>
<dbReference type="EMBL" id="MU838999">
    <property type="protein sequence ID" value="KAK1771213.1"/>
    <property type="molecule type" value="Genomic_DNA"/>
</dbReference>
<feature type="binding site" evidence="13">
    <location>
        <position position="100"/>
    </location>
    <ligand>
        <name>ATP</name>
        <dbReference type="ChEBI" id="CHEBI:30616"/>
    </ligand>
</feature>
<dbReference type="SMART" id="SM00220">
    <property type="entry name" value="S_TKc"/>
    <property type="match status" value="1"/>
</dbReference>
<comment type="subcellular location">
    <subcellularLocation>
        <location evidence="1">Nucleus</location>
    </subcellularLocation>
</comment>
<dbReference type="InterPro" id="IPR017441">
    <property type="entry name" value="Protein_kinase_ATP_BS"/>
</dbReference>
<dbReference type="SUPFAM" id="SSF56112">
    <property type="entry name" value="Protein kinase-like (PK-like)"/>
    <property type="match status" value="1"/>
</dbReference>
<feature type="compositionally biased region" description="Low complexity" evidence="14">
    <location>
        <begin position="454"/>
        <end position="467"/>
    </location>
</feature>
<feature type="compositionally biased region" description="Polar residues" evidence="14">
    <location>
        <begin position="535"/>
        <end position="544"/>
    </location>
</feature>
<evidence type="ECO:0000256" key="4">
    <source>
        <dbReference type="ARBA" id="ARBA00022527"/>
    </source>
</evidence>
<dbReference type="PROSITE" id="PS00107">
    <property type="entry name" value="PROTEIN_KINASE_ATP"/>
    <property type="match status" value="1"/>
</dbReference>
<evidence type="ECO:0000256" key="11">
    <source>
        <dbReference type="ARBA" id="ARBA00047899"/>
    </source>
</evidence>
<dbReference type="GO" id="GO:0005737">
    <property type="term" value="C:cytoplasm"/>
    <property type="evidence" value="ECO:0007669"/>
    <property type="project" value="TreeGrafter"/>
</dbReference>
<dbReference type="GO" id="GO:0035556">
    <property type="term" value="P:intracellular signal transduction"/>
    <property type="evidence" value="ECO:0007669"/>
    <property type="project" value="TreeGrafter"/>
</dbReference>
<reference evidence="16" key="1">
    <citation type="submission" date="2023-06" db="EMBL/GenBank/DDBJ databases">
        <title>Genome-scale phylogeny and comparative genomics of the fungal order Sordariales.</title>
        <authorList>
            <consortium name="Lawrence Berkeley National Laboratory"/>
            <person name="Hensen N."/>
            <person name="Bonometti L."/>
            <person name="Westerberg I."/>
            <person name="Brannstrom I.O."/>
            <person name="Guillou S."/>
            <person name="Cros-Aarteil S."/>
            <person name="Calhoun S."/>
            <person name="Haridas S."/>
            <person name="Kuo A."/>
            <person name="Mondo S."/>
            <person name="Pangilinan J."/>
            <person name="Riley R."/>
            <person name="Labutti K."/>
            <person name="Andreopoulos B."/>
            <person name="Lipzen A."/>
            <person name="Chen C."/>
            <person name="Yanf M."/>
            <person name="Daum C."/>
            <person name="Ng V."/>
            <person name="Clum A."/>
            <person name="Steindorff A."/>
            <person name="Ohm R."/>
            <person name="Martin F."/>
            <person name="Silar P."/>
            <person name="Natvig D."/>
            <person name="Lalanne C."/>
            <person name="Gautier V."/>
            <person name="Ament-Velasquez S.L."/>
            <person name="Kruys A."/>
            <person name="Hutchinson M.I."/>
            <person name="Powell A.J."/>
            <person name="Barry K."/>
            <person name="Miller A.N."/>
            <person name="Grigoriev I.V."/>
            <person name="Debuchy R."/>
            <person name="Gladieux P."/>
            <person name="Thoren M.H."/>
            <person name="Johannesson H."/>
        </authorList>
    </citation>
    <scope>NUCLEOTIDE SEQUENCE</scope>
    <source>
        <strain evidence="16">8032-3</strain>
    </source>
</reference>
<protein>
    <recommendedName>
        <fullName evidence="3">non-specific serine/threonine protein kinase</fullName>
        <ecNumber evidence="3">2.7.11.1</ecNumber>
    </recommendedName>
</protein>
<keyword evidence="9" id="KW-0539">Nucleus</keyword>
<dbReference type="PROSITE" id="PS00108">
    <property type="entry name" value="PROTEIN_KINASE_ST"/>
    <property type="match status" value="1"/>
</dbReference>
<dbReference type="InterPro" id="IPR011009">
    <property type="entry name" value="Kinase-like_dom_sf"/>
</dbReference>
<dbReference type="PANTHER" id="PTHR24346:SF110">
    <property type="entry name" value="NON-SPECIFIC SERINE_THREONINE PROTEIN KINASE"/>
    <property type="match status" value="1"/>
</dbReference>
<feature type="domain" description="Protein kinase" evidence="15">
    <location>
        <begin position="66"/>
        <end position="317"/>
    </location>
</feature>
<organism evidence="16 17">
    <name type="scientific">Phialemonium atrogriseum</name>
    <dbReference type="NCBI Taxonomy" id="1093897"/>
    <lineage>
        <taxon>Eukaryota</taxon>
        <taxon>Fungi</taxon>
        <taxon>Dikarya</taxon>
        <taxon>Ascomycota</taxon>
        <taxon>Pezizomycotina</taxon>
        <taxon>Sordariomycetes</taxon>
        <taxon>Sordariomycetidae</taxon>
        <taxon>Cephalothecales</taxon>
        <taxon>Cephalothecaceae</taxon>
        <taxon>Phialemonium</taxon>
    </lineage>
</organism>
<comment type="similarity">
    <text evidence="2">Belongs to the protein kinase superfamily. CAMK Ser/Thr protein kinase family. SNF1 subfamily.</text>
</comment>
<dbReference type="GO" id="GO:0004674">
    <property type="term" value="F:protein serine/threonine kinase activity"/>
    <property type="evidence" value="ECO:0007669"/>
    <property type="project" value="UniProtKB-KW"/>
</dbReference>
<evidence type="ECO:0000256" key="1">
    <source>
        <dbReference type="ARBA" id="ARBA00004123"/>
    </source>
</evidence>
<keyword evidence="4" id="KW-0723">Serine/threonine-protein kinase</keyword>
<dbReference type="PROSITE" id="PS50011">
    <property type="entry name" value="PROTEIN_KINASE_DOM"/>
    <property type="match status" value="1"/>
</dbReference>
<dbReference type="Pfam" id="PF08587">
    <property type="entry name" value="UBA_2"/>
    <property type="match status" value="1"/>
</dbReference>
<evidence type="ECO:0000256" key="10">
    <source>
        <dbReference type="ARBA" id="ARBA00023277"/>
    </source>
</evidence>
<dbReference type="RefSeq" id="XP_060287426.1">
    <property type="nucleotide sequence ID" value="XM_060424293.1"/>
</dbReference>
<dbReference type="GeneID" id="85307480"/>
<evidence type="ECO:0000256" key="8">
    <source>
        <dbReference type="ARBA" id="ARBA00022840"/>
    </source>
</evidence>
<dbReference type="FunFam" id="1.10.8.10:FF:000069">
    <property type="entry name" value="Non-specific serine/threonine protein kinase"/>
    <property type="match status" value="1"/>
</dbReference>
<evidence type="ECO:0000256" key="6">
    <source>
        <dbReference type="ARBA" id="ARBA00022741"/>
    </source>
</evidence>